<evidence type="ECO:0000259" key="1">
    <source>
        <dbReference type="Pfam" id="PF12688"/>
    </source>
</evidence>
<dbReference type="Gene3D" id="1.25.40.10">
    <property type="entry name" value="Tetratricopeptide repeat domain"/>
    <property type="match status" value="1"/>
</dbReference>
<dbReference type="InterPro" id="IPR011990">
    <property type="entry name" value="TPR-like_helical_dom_sf"/>
</dbReference>
<dbReference type="InterPro" id="IPR041656">
    <property type="entry name" value="TPR_5"/>
</dbReference>
<evidence type="ECO:0000313" key="3">
    <source>
        <dbReference type="Proteomes" id="UP000256486"/>
    </source>
</evidence>
<proteinExistence type="predicted"/>
<dbReference type="Proteomes" id="UP000256486">
    <property type="component" value="Unassembled WGS sequence"/>
</dbReference>
<organism evidence="2 3">
    <name type="scientific">Subtercola boreus</name>
    <dbReference type="NCBI Taxonomy" id="120213"/>
    <lineage>
        <taxon>Bacteria</taxon>
        <taxon>Bacillati</taxon>
        <taxon>Actinomycetota</taxon>
        <taxon>Actinomycetes</taxon>
        <taxon>Micrococcales</taxon>
        <taxon>Microbacteriaceae</taxon>
        <taxon>Subtercola</taxon>
    </lineage>
</organism>
<dbReference type="AlphaFoldDB" id="A0A3E0VNR6"/>
<evidence type="ECO:0000313" key="2">
    <source>
        <dbReference type="EMBL" id="RFA11140.1"/>
    </source>
</evidence>
<dbReference type="Pfam" id="PF12688">
    <property type="entry name" value="TPR_5"/>
    <property type="match status" value="1"/>
</dbReference>
<keyword evidence="3" id="KW-1185">Reference proteome</keyword>
<dbReference type="RefSeq" id="WP_211327346.1">
    <property type="nucleotide sequence ID" value="NZ_NBWZ01000001.1"/>
</dbReference>
<reference evidence="2 3" key="1">
    <citation type="submission" date="2017-04" db="EMBL/GenBank/DDBJ databases">
        <title>Comparative genome analysis of Subtercola boreus.</title>
        <authorList>
            <person name="Cho Y.-J."/>
            <person name="Cho A."/>
            <person name="Kim O.-S."/>
            <person name="Lee J.-I."/>
        </authorList>
    </citation>
    <scope>NUCLEOTIDE SEQUENCE [LARGE SCALE GENOMIC DNA]</scope>
    <source>
        <strain evidence="2 3">K300</strain>
    </source>
</reference>
<protein>
    <recommendedName>
        <fullName evidence="1">Tetratrico peptide repeat group 5 domain-containing protein</fullName>
    </recommendedName>
</protein>
<sequence length="178" mass="19787">MRDEDELELERAIARGYAERDRENMAPTIAYFRGLLQQHPGDARRLYEVGGAHDTAGEEQIARGYYEEALAAGLAGDVLRRCLLQYGSTLRNLGLFDESVDTLERARREFPDSDSVRLFHALSLHAASRSDAAVAELLRLAADRIATPDVERYEAALRGNAAYLAGLDEERHSGDVHS</sequence>
<comment type="caution">
    <text evidence="2">The sequence shown here is derived from an EMBL/GenBank/DDBJ whole genome shotgun (WGS) entry which is preliminary data.</text>
</comment>
<gene>
    <name evidence="2" type="ORF">B7R54_06950</name>
</gene>
<accession>A0A3E0VNR6</accession>
<dbReference type="EMBL" id="NBWZ01000001">
    <property type="protein sequence ID" value="RFA11140.1"/>
    <property type="molecule type" value="Genomic_DNA"/>
</dbReference>
<name>A0A3E0VNR6_9MICO</name>
<feature type="domain" description="Tetratrico peptide repeat group 5" evidence="1">
    <location>
        <begin position="46"/>
        <end position="145"/>
    </location>
</feature>
<dbReference type="SUPFAM" id="SSF48452">
    <property type="entry name" value="TPR-like"/>
    <property type="match status" value="1"/>
</dbReference>